<accession>A0ABN8NBN3</accession>
<dbReference type="SUPFAM" id="SSF56204">
    <property type="entry name" value="Hect, E3 ligase catalytic domain"/>
    <property type="match status" value="1"/>
</dbReference>
<keyword evidence="4" id="KW-0808">Transferase</keyword>
<dbReference type="Pfam" id="PF07647">
    <property type="entry name" value="SAM_2"/>
    <property type="match status" value="1"/>
</dbReference>
<dbReference type="EMBL" id="CALNXK010000012">
    <property type="protein sequence ID" value="CAH3044429.1"/>
    <property type="molecule type" value="Genomic_DNA"/>
</dbReference>
<dbReference type="InterPro" id="IPR029071">
    <property type="entry name" value="Ubiquitin-like_domsf"/>
</dbReference>
<dbReference type="InterPro" id="IPR013761">
    <property type="entry name" value="SAM/pointed_sf"/>
</dbReference>
<name>A0ABN8NBN3_9CNID</name>
<comment type="catalytic activity">
    <reaction evidence="1">
        <text>S-ubiquitinyl-[E2 ubiquitin-conjugating enzyme]-L-cysteine + [acceptor protein]-L-lysine = [E2 ubiquitin-conjugating enzyme]-L-cysteine + N(6)-ubiquitinyl-[acceptor protein]-L-lysine.</text>
        <dbReference type="EC" id="2.3.2.26"/>
    </reaction>
</comment>
<dbReference type="Gene3D" id="1.10.150.50">
    <property type="entry name" value="Transcription Factor, Ets-1"/>
    <property type="match status" value="1"/>
</dbReference>
<dbReference type="InterPro" id="IPR001660">
    <property type="entry name" value="SAM"/>
</dbReference>
<organism evidence="9 10">
    <name type="scientific">Porites lobata</name>
    <dbReference type="NCBI Taxonomy" id="104759"/>
    <lineage>
        <taxon>Eukaryota</taxon>
        <taxon>Metazoa</taxon>
        <taxon>Cnidaria</taxon>
        <taxon>Anthozoa</taxon>
        <taxon>Hexacorallia</taxon>
        <taxon>Scleractinia</taxon>
        <taxon>Fungiina</taxon>
        <taxon>Poritidae</taxon>
        <taxon>Porites</taxon>
    </lineage>
</organism>
<dbReference type="Gene3D" id="3.30.2410.10">
    <property type="entry name" value="Hect, E3 ligase catalytic domain"/>
    <property type="match status" value="1"/>
</dbReference>
<evidence type="ECO:0000256" key="7">
    <source>
        <dbReference type="SAM" id="MobiDB-lite"/>
    </source>
</evidence>
<evidence type="ECO:0000256" key="3">
    <source>
        <dbReference type="ARBA" id="ARBA00012485"/>
    </source>
</evidence>
<dbReference type="InterPro" id="IPR035983">
    <property type="entry name" value="Hect_E3_ubiquitin_ligase"/>
</dbReference>
<evidence type="ECO:0000256" key="1">
    <source>
        <dbReference type="ARBA" id="ARBA00000885"/>
    </source>
</evidence>
<dbReference type="PROSITE" id="PS50237">
    <property type="entry name" value="HECT"/>
    <property type="match status" value="1"/>
</dbReference>
<gene>
    <name evidence="9" type="ORF">PLOB_00004693</name>
</gene>
<dbReference type="InterPro" id="IPR050409">
    <property type="entry name" value="E3_ubiq-protein_ligase"/>
</dbReference>
<dbReference type="PANTHER" id="PTHR11254:SF440">
    <property type="entry name" value="E3 UBIQUITIN-PROTEIN LIGASE NEDD-4"/>
    <property type="match status" value="1"/>
</dbReference>
<dbReference type="SUPFAM" id="SSF54236">
    <property type="entry name" value="Ubiquitin-like"/>
    <property type="match status" value="1"/>
</dbReference>
<sequence length="876" mass="97456">MADSVDSADSDLKKVCNYLRQRGVEERVVDKFEEEKMDISAVLNASDDVLKDMGLSTAGDRLSLRGFCSTAQEKQHKEEKESKRRRLLEAFLSSKKDRSTKLTTASGNQQQKKKLEKEKKKSKRVQVGWKHFREEVEDYVLVPLSKGGGSRYATMLLSSNRTDIMKVCKSIFFPNGVSYYGKTEDMLFAIGNFHNDQMGVTLEVNGKELPFNIGNYIQAFKLKDVRLYLLSKKMTTFSDESDDGLPPMIMSHDTNSSERACTAGTSIEDRQDDRKGLIGTTEQRESLKREQDTEYELSLKADKQKRISLEIANAEAEHKKRVQEARAARVLPEPSTEFLTVRVRHPTMGVCSRRFPANSRVAVVYDWAGSLTPDIVDFTLCDPVGTPLPPSSELEDRCTLVMATTTHTPSLCESDDDIQFMGFGDASNGINTTLPDCECNMEGREINTDVPMTPMQLDNYYASILVEQPGSTCHRESYSSDSEGDVSASETHSDNVPAVTCSQVKPAPEILNELAAQINADCLTKFNIARNFIWEGAKRAVSRKVFSPANKVSVKFTDDTGISEGAIDWGGPMREFFTLILQCIHDSQLMCGPESCRFLSYNVKCLEDNDYFVAGLMIAMSLVHGGLAPHFLSPVMFQALLSDQPLTVPLQDVYDHELKSSLKSLIDCDTVEKAKSCTVDGNLSTVLELAGTLAMPIQTLDDVKKMVATTSQWFVLGRCKPALESFREGLSALGVLEAVKRYPDSFRPLFCDVPEKLTAERMEQLFRPTSSPVGSSKALTESLVLSRWGDYLQDIEDAEDSDITLSDILFFTTGCKVLPQRALPVTVEFLHEGLSRFPTANTCSNILRLPVVHSDYESFKADVTFGFLNARGFGTA</sequence>
<reference evidence="9 10" key="1">
    <citation type="submission" date="2022-05" db="EMBL/GenBank/DDBJ databases">
        <authorList>
            <consortium name="Genoscope - CEA"/>
            <person name="William W."/>
        </authorList>
    </citation>
    <scope>NUCLEOTIDE SEQUENCE [LARGE SCALE GENOMIC DNA]</scope>
</reference>
<evidence type="ECO:0000259" key="8">
    <source>
        <dbReference type="PROSITE" id="PS50237"/>
    </source>
</evidence>
<evidence type="ECO:0000256" key="6">
    <source>
        <dbReference type="PROSITE-ProRule" id="PRU00104"/>
    </source>
</evidence>
<evidence type="ECO:0000313" key="10">
    <source>
        <dbReference type="Proteomes" id="UP001159405"/>
    </source>
</evidence>
<dbReference type="InterPro" id="IPR000569">
    <property type="entry name" value="HECT_dom"/>
</dbReference>
<feature type="domain" description="HECT" evidence="8">
    <location>
        <begin position="538"/>
        <end position="876"/>
    </location>
</feature>
<keyword evidence="5 6" id="KW-0833">Ubl conjugation pathway</keyword>
<comment type="caution">
    <text evidence="9">The sequence shown here is derived from an EMBL/GenBank/DDBJ whole genome shotgun (WGS) entry which is preliminary data.</text>
</comment>
<dbReference type="Gene3D" id="3.90.1750.10">
    <property type="entry name" value="Hect, E3 ligase catalytic domains"/>
    <property type="match status" value="1"/>
</dbReference>
<dbReference type="SMART" id="SM00119">
    <property type="entry name" value="HECTc"/>
    <property type="match status" value="1"/>
</dbReference>
<dbReference type="Proteomes" id="UP001159405">
    <property type="component" value="Unassembled WGS sequence"/>
</dbReference>
<dbReference type="Pfam" id="PF00632">
    <property type="entry name" value="HECT"/>
    <property type="match status" value="1"/>
</dbReference>
<dbReference type="SUPFAM" id="SSF47769">
    <property type="entry name" value="SAM/Pointed domain"/>
    <property type="match status" value="1"/>
</dbReference>
<evidence type="ECO:0000313" key="9">
    <source>
        <dbReference type="EMBL" id="CAH3044429.1"/>
    </source>
</evidence>
<evidence type="ECO:0000256" key="4">
    <source>
        <dbReference type="ARBA" id="ARBA00022679"/>
    </source>
</evidence>
<feature type="region of interest" description="Disordered" evidence="7">
    <location>
        <begin position="472"/>
        <end position="493"/>
    </location>
</feature>
<protein>
    <recommendedName>
        <fullName evidence="3">HECT-type E3 ubiquitin transferase</fullName>
        <ecNumber evidence="3">2.3.2.26</ecNumber>
    </recommendedName>
</protein>
<keyword evidence="10" id="KW-1185">Reference proteome</keyword>
<proteinExistence type="predicted"/>
<evidence type="ECO:0000256" key="5">
    <source>
        <dbReference type="ARBA" id="ARBA00022786"/>
    </source>
</evidence>
<feature type="active site" description="Glycyl thioester intermediate" evidence="6">
    <location>
        <position position="843"/>
    </location>
</feature>
<dbReference type="EC" id="2.3.2.26" evidence="3"/>
<feature type="region of interest" description="Disordered" evidence="7">
    <location>
        <begin position="98"/>
        <end position="120"/>
    </location>
</feature>
<evidence type="ECO:0000256" key="2">
    <source>
        <dbReference type="ARBA" id="ARBA00004906"/>
    </source>
</evidence>
<comment type="pathway">
    <text evidence="2">Protein modification; protein ubiquitination.</text>
</comment>
<dbReference type="PANTHER" id="PTHR11254">
    <property type="entry name" value="HECT DOMAIN UBIQUITIN-PROTEIN LIGASE"/>
    <property type="match status" value="1"/>
</dbReference>